<sequence length="50" mass="5247">MNHLVFIVQGGGGISRHPPRPCVKACGIPFRRGVQGDDARSAPCIFASLG</sequence>
<protein>
    <submittedName>
        <fullName evidence="1">Uncharacterized protein</fullName>
    </submittedName>
</protein>
<gene>
    <name evidence="1" type="ORF">HWN36_02730</name>
</gene>
<evidence type="ECO:0000313" key="2">
    <source>
        <dbReference type="Proteomes" id="UP000570823"/>
    </source>
</evidence>
<dbReference type="AlphaFoldDB" id="A0A7K4HMF8"/>
<evidence type="ECO:0000313" key="1">
    <source>
        <dbReference type="EMBL" id="NVO66247.1"/>
    </source>
</evidence>
<dbReference type="EMBL" id="JABXWR010000001">
    <property type="protein sequence ID" value="NVO66247.1"/>
    <property type="molecule type" value="Genomic_DNA"/>
</dbReference>
<proteinExistence type="predicted"/>
<keyword evidence="2" id="KW-1185">Reference proteome</keyword>
<comment type="caution">
    <text evidence="1">The sequence shown here is derived from an EMBL/GenBank/DDBJ whole genome shotgun (WGS) entry which is preliminary data.</text>
</comment>
<organism evidence="1 2">
    <name type="scientific">Methanofollis tationis</name>
    <dbReference type="NCBI Taxonomy" id="81417"/>
    <lineage>
        <taxon>Archaea</taxon>
        <taxon>Methanobacteriati</taxon>
        <taxon>Methanobacteriota</taxon>
        <taxon>Stenosarchaea group</taxon>
        <taxon>Methanomicrobia</taxon>
        <taxon>Methanomicrobiales</taxon>
        <taxon>Methanomicrobiaceae</taxon>
        <taxon>Methanofollis</taxon>
    </lineage>
</organism>
<name>A0A7K4HMF8_9EURY</name>
<accession>A0A7K4HMF8</accession>
<dbReference type="Proteomes" id="UP000570823">
    <property type="component" value="Unassembled WGS sequence"/>
</dbReference>
<reference evidence="1 2" key="1">
    <citation type="submission" date="2020-06" db="EMBL/GenBank/DDBJ databases">
        <title>Methanofollis fontis sp. nov., a methanogen isolated from marine sediments near a cold seep at Four-Way Closure Ridge offshore southwestern Taiwan.</title>
        <authorList>
            <person name="Chen S.-C."/>
            <person name="Teng N.-H."/>
            <person name="Lin Y.-S."/>
            <person name="Lai M.-C."/>
            <person name="Chen H.-H."/>
            <person name="Wang C.-C."/>
        </authorList>
    </citation>
    <scope>NUCLEOTIDE SEQUENCE [LARGE SCALE GENOMIC DNA]</scope>
    <source>
        <strain evidence="1 2">DSM 2702</strain>
    </source>
</reference>
<dbReference type="RefSeq" id="WP_176787961.1">
    <property type="nucleotide sequence ID" value="NZ_JABXWR010000001.1"/>
</dbReference>